<feature type="domain" description="Calponin-homology (CH)" evidence="4">
    <location>
        <begin position="74"/>
        <end position="177"/>
    </location>
</feature>
<comment type="caution">
    <text evidence="5">The sequence shown here is derived from an EMBL/GenBank/DDBJ whole genome shotgun (WGS) entry which is preliminary data.</text>
</comment>
<dbReference type="PROSITE" id="PS00019">
    <property type="entry name" value="ACTININ_1"/>
    <property type="match status" value="1"/>
</dbReference>
<dbReference type="InterPro" id="IPR001715">
    <property type="entry name" value="CH_dom"/>
</dbReference>
<keyword evidence="1" id="KW-0677">Repeat</keyword>
<dbReference type="InterPro" id="IPR001589">
    <property type="entry name" value="Actinin_actin-bd_CS"/>
</dbReference>
<evidence type="ECO:0000256" key="1">
    <source>
        <dbReference type="ARBA" id="ARBA00022737"/>
    </source>
</evidence>
<dbReference type="PROSITE" id="PS50021">
    <property type="entry name" value="CH"/>
    <property type="match status" value="1"/>
</dbReference>
<dbReference type="PROSITE" id="PS00020">
    <property type="entry name" value="ACTININ_2"/>
    <property type="match status" value="1"/>
</dbReference>
<dbReference type="SMART" id="SM00033">
    <property type="entry name" value="CH"/>
    <property type="match status" value="1"/>
</dbReference>
<dbReference type="SUPFAM" id="SSF47576">
    <property type="entry name" value="Calponin-homology domain, CH-domain"/>
    <property type="match status" value="1"/>
</dbReference>
<feature type="region of interest" description="Disordered" evidence="3">
    <location>
        <begin position="30"/>
        <end position="58"/>
    </location>
</feature>
<proteinExistence type="predicted"/>
<dbReference type="EMBL" id="JADBJN010000003">
    <property type="protein sequence ID" value="KAG5671010.1"/>
    <property type="molecule type" value="Genomic_DNA"/>
</dbReference>
<dbReference type="Pfam" id="PF00307">
    <property type="entry name" value="CH"/>
    <property type="match status" value="1"/>
</dbReference>
<dbReference type="AlphaFoldDB" id="A0A9J6BML1"/>
<protein>
    <recommendedName>
        <fullName evidence="4">Calponin-homology (CH) domain-containing protein</fullName>
    </recommendedName>
</protein>
<name>A0A9J6BML1_POLVA</name>
<dbReference type="PANTHER" id="PTHR11915">
    <property type="entry name" value="SPECTRIN/FILAMIN RELATED CYTOSKELETAL PROTEIN"/>
    <property type="match status" value="1"/>
</dbReference>
<evidence type="ECO:0000259" key="4">
    <source>
        <dbReference type="PROSITE" id="PS50021"/>
    </source>
</evidence>
<evidence type="ECO:0000256" key="3">
    <source>
        <dbReference type="SAM" id="MobiDB-lite"/>
    </source>
</evidence>
<dbReference type="Gene3D" id="1.10.418.10">
    <property type="entry name" value="Calponin-like domain"/>
    <property type="match status" value="1"/>
</dbReference>
<sequence length="229" mass="26370">MANHSYMKDRLGFDPDELLLNEVDDLFYNGPDDDDYESPSHKKFKAYKPSPSSSTSSMLTYESALKDVKDERDAIQKKTFTKWVNNHLKKTGGLVTDLFVDLRDGHNLLTLLELLSNEKLPRERGKMRWHALQNIETALNFLKHKNVKLVNIRPVDILDGNPKLSLGLIWTIILHFQLLNIQRIILKTYILVTPRETPTPSSSSQLVFNRPFSTVFSIVDRISAETVRF</sequence>
<organism evidence="5 6">
    <name type="scientific">Polypedilum vanderplanki</name>
    <name type="common">Sleeping chironomid midge</name>
    <dbReference type="NCBI Taxonomy" id="319348"/>
    <lineage>
        <taxon>Eukaryota</taxon>
        <taxon>Metazoa</taxon>
        <taxon>Ecdysozoa</taxon>
        <taxon>Arthropoda</taxon>
        <taxon>Hexapoda</taxon>
        <taxon>Insecta</taxon>
        <taxon>Pterygota</taxon>
        <taxon>Neoptera</taxon>
        <taxon>Endopterygota</taxon>
        <taxon>Diptera</taxon>
        <taxon>Nematocera</taxon>
        <taxon>Chironomoidea</taxon>
        <taxon>Chironomidae</taxon>
        <taxon>Chironominae</taxon>
        <taxon>Polypedilum</taxon>
        <taxon>Polypedilum</taxon>
    </lineage>
</organism>
<dbReference type="InterPro" id="IPR036872">
    <property type="entry name" value="CH_dom_sf"/>
</dbReference>
<evidence type="ECO:0000313" key="5">
    <source>
        <dbReference type="EMBL" id="KAG5671010.1"/>
    </source>
</evidence>
<gene>
    <name evidence="5" type="ORF">PVAND_001234</name>
</gene>
<dbReference type="CDD" id="cd21188">
    <property type="entry name" value="CH_PLEC-like_rpt1"/>
    <property type="match status" value="1"/>
</dbReference>
<evidence type="ECO:0000256" key="2">
    <source>
        <dbReference type="ARBA" id="ARBA00023203"/>
    </source>
</evidence>
<keyword evidence="2" id="KW-0009">Actin-binding</keyword>
<dbReference type="FunFam" id="1.10.418.10:FF:000048">
    <property type="entry name" value="Short stop, isoform B"/>
    <property type="match status" value="1"/>
</dbReference>
<reference evidence="5" key="1">
    <citation type="submission" date="2021-03" db="EMBL/GenBank/DDBJ databases">
        <title>Chromosome level genome of the anhydrobiotic midge Polypedilum vanderplanki.</title>
        <authorList>
            <person name="Yoshida Y."/>
            <person name="Kikawada T."/>
            <person name="Gusev O."/>
        </authorList>
    </citation>
    <scope>NUCLEOTIDE SEQUENCE</scope>
    <source>
        <strain evidence="5">NIAS01</strain>
        <tissue evidence="5">Whole body or cell culture</tissue>
    </source>
</reference>
<keyword evidence="6" id="KW-1185">Reference proteome</keyword>
<evidence type="ECO:0000313" key="6">
    <source>
        <dbReference type="Proteomes" id="UP001107558"/>
    </source>
</evidence>
<dbReference type="GO" id="GO:0003779">
    <property type="term" value="F:actin binding"/>
    <property type="evidence" value="ECO:0007669"/>
    <property type="project" value="UniProtKB-KW"/>
</dbReference>
<dbReference type="OrthoDB" id="18853at2759"/>
<dbReference type="Proteomes" id="UP001107558">
    <property type="component" value="Chromosome 3"/>
</dbReference>
<accession>A0A9J6BML1</accession>